<dbReference type="EMBL" id="CAMGYJ010000002">
    <property type="protein sequence ID" value="CAI0377433.1"/>
    <property type="molecule type" value="Genomic_DNA"/>
</dbReference>
<comment type="subcellular location">
    <subcellularLocation>
        <location evidence="1">Nucleus</location>
    </subcellularLocation>
</comment>
<organism evidence="7 8">
    <name type="scientific">Linum tenue</name>
    <dbReference type="NCBI Taxonomy" id="586396"/>
    <lineage>
        <taxon>Eukaryota</taxon>
        <taxon>Viridiplantae</taxon>
        <taxon>Streptophyta</taxon>
        <taxon>Embryophyta</taxon>
        <taxon>Tracheophyta</taxon>
        <taxon>Spermatophyta</taxon>
        <taxon>Magnoliopsida</taxon>
        <taxon>eudicotyledons</taxon>
        <taxon>Gunneridae</taxon>
        <taxon>Pentapetalae</taxon>
        <taxon>rosids</taxon>
        <taxon>fabids</taxon>
        <taxon>Malpighiales</taxon>
        <taxon>Linaceae</taxon>
        <taxon>Linum</taxon>
    </lineage>
</organism>
<dbReference type="InterPro" id="IPR036638">
    <property type="entry name" value="HLH_DNA-bd_sf"/>
</dbReference>
<feature type="region of interest" description="Disordered" evidence="5">
    <location>
        <begin position="125"/>
        <end position="235"/>
    </location>
</feature>
<evidence type="ECO:0000313" key="7">
    <source>
        <dbReference type="EMBL" id="CAI0377433.1"/>
    </source>
</evidence>
<dbReference type="InterPro" id="IPR024097">
    <property type="entry name" value="bHLH_ZIP_TF"/>
</dbReference>
<evidence type="ECO:0000256" key="3">
    <source>
        <dbReference type="ARBA" id="ARBA00023163"/>
    </source>
</evidence>
<feature type="compositionally biased region" description="Basic and acidic residues" evidence="5">
    <location>
        <begin position="444"/>
        <end position="457"/>
    </location>
</feature>
<evidence type="ECO:0000256" key="2">
    <source>
        <dbReference type="ARBA" id="ARBA00023015"/>
    </source>
</evidence>
<dbReference type="FunFam" id="4.10.280.10:FF:000002">
    <property type="entry name" value="Basic helix-loop-helix transcription factor"/>
    <property type="match status" value="1"/>
</dbReference>
<dbReference type="Proteomes" id="UP001154282">
    <property type="component" value="Unassembled WGS sequence"/>
</dbReference>
<evidence type="ECO:0000313" key="8">
    <source>
        <dbReference type="Proteomes" id="UP001154282"/>
    </source>
</evidence>
<keyword evidence="8" id="KW-1185">Reference proteome</keyword>
<evidence type="ECO:0000259" key="6">
    <source>
        <dbReference type="PROSITE" id="PS50888"/>
    </source>
</evidence>
<feature type="compositionally biased region" description="Low complexity" evidence="5">
    <location>
        <begin position="195"/>
        <end position="204"/>
    </location>
</feature>
<feature type="compositionally biased region" description="Low complexity" evidence="5">
    <location>
        <begin position="125"/>
        <end position="148"/>
    </location>
</feature>
<dbReference type="PANTHER" id="PTHR12565">
    <property type="entry name" value="STEROL REGULATORY ELEMENT-BINDING PROTEIN"/>
    <property type="match status" value="1"/>
</dbReference>
<dbReference type="Gene3D" id="4.10.280.10">
    <property type="entry name" value="Helix-loop-helix DNA-binding domain"/>
    <property type="match status" value="1"/>
</dbReference>
<dbReference type="SUPFAM" id="SSF47459">
    <property type="entry name" value="HLH, helix-loop-helix DNA-binding domain"/>
    <property type="match status" value="1"/>
</dbReference>
<keyword evidence="2" id="KW-0805">Transcription regulation</keyword>
<protein>
    <recommendedName>
        <fullName evidence="6">BHLH domain-containing protein</fullName>
    </recommendedName>
</protein>
<dbReference type="InterPro" id="IPR011598">
    <property type="entry name" value="bHLH_dom"/>
</dbReference>
<name>A0AAV0GYM0_9ROSI</name>
<feature type="compositionally biased region" description="Polar residues" evidence="5">
    <location>
        <begin position="218"/>
        <end position="228"/>
    </location>
</feature>
<comment type="caution">
    <text evidence="7">The sequence shown here is derived from an EMBL/GenBank/DDBJ whole genome shotgun (WGS) entry which is preliminary data.</text>
</comment>
<gene>
    <name evidence="7" type="ORF">LITE_LOCUS1449</name>
</gene>
<dbReference type="CDD" id="cd18919">
    <property type="entry name" value="bHLH_AtBPE_like"/>
    <property type="match status" value="1"/>
</dbReference>
<evidence type="ECO:0000256" key="1">
    <source>
        <dbReference type="ARBA" id="ARBA00004123"/>
    </source>
</evidence>
<dbReference type="AlphaFoldDB" id="A0AAV0GYM0"/>
<dbReference type="GO" id="GO:0046983">
    <property type="term" value="F:protein dimerization activity"/>
    <property type="evidence" value="ECO:0007669"/>
    <property type="project" value="InterPro"/>
</dbReference>
<evidence type="ECO:0000256" key="4">
    <source>
        <dbReference type="ARBA" id="ARBA00023242"/>
    </source>
</evidence>
<feature type="region of interest" description="Disordered" evidence="5">
    <location>
        <begin position="438"/>
        <end position="457"/>
    </location>
</feature>
<reference evidence="7" key="1">
    <citation type="submission" date="2022-08" db="EMBL/GenBank/DDBJ databases">
        <authorList>
            <person name="Gutierrez-Valencia J."/>
        </authorList>
    </citation>
    <scope>NUCLEOTIDE SEQUENCE</scope>
</reference>
<evidence type="ECO:0000256" key="5">
    <source>
        <dbReference type="SAM" id="MobiDB-lite"/>
    </source>
</evidence>
<proteinExistence type="predicted"/>
<accession>A0AAV0GYM0</accession>
<dbReference type="PANTHER" id="PTHR12565:SF444">
    <property type="entry name" value="TRANSCRIPTION FACTOR BHLH62-RELATED"/>
    <property type="match status" value="1"/>
</dbReference>
<dbReference type="Pfam" id="PF00010">
    <property type="entry name" value="HLH"/>
    <property type="match status" value="1"/>
</dbReference>
<dbReference type="GO" id="GO:0005634">
    <property type="term" value="C:nucleus"/>
    <property type="evidence" value="ECO:0007669"/>
    <property type="project" value="UniProtKB-SubCell"/>
</dbReference>
<sequence>MDRASFLPPPPDFHYADSAALLDPAAAKWHHHPYHYHDAEQQQQQRLQYNFHQQQQEVGSLGDDYMGCVLNGFHGDGGDGGLGEVVEMSRSPSSSIQLKPDPGFFANGWPDFAPVGNHVYGISRTSSCPPTAAESSSPPAMETPAAASVVDGSKKRKLDKPQQRSPKVVAVDENGESKTKKVKAGCGDGGDKKSSVSSSSSSSKNKNKSVKKENSGGDSSSKENNSSKVTHEVQKTDYIHVRARRGQATDSHSLAERVRREKISERMKYLQDLVPGCNKITGKAGMLDEIINYVQSLQRQVEFLSMKLAAVNPGMDFNIDSLFPKEAVASGGNNFPAMGMSSSSSDMAAAYLHLNSLQQQLLGCSGLDMGMMMNSSSAAADLGLRRTISAPITNPETETFIDSSCFPLQQQASIWDADLPSLYQVAFDQARAASFPSQQFAGTERGKKMETLKRSSS</sequence>
<keyword evidence="3" id="KW-0804">Transcription</keyword>
<dbReference type="GO" id="GO:0003700">
    <property type="term" value="F:DNA-binding transcription factor activity"/>
    <property type="evidence" value="ECO:0007669"/>
    <property type="project" value="TreeGrafter"/>
</dbReference>
<keyword evidence="4" id="KW-0539">Nucleus</keyword>
<dbReference type="PROSITE" id="PS50888">
    <property type="entry name" value="BHLH"/>
    <property type="match status" value="1"/>
</dbReference>
<dbReference type="SMART" id="SM00353">
    <property type="entry name" value="HLH"/>
    <property type="match status" value="1"/>
</dbReference>
<feature type="domain" description="BHLH" evidence="6">
    <location>
        <begin position="247"/>
        <end position="297"/>
    </location>
</feature>